<dbReference type="Pfam" id="PF01177">
    <property type="entry name" value="Asp_Glu_race"/>
    <property type="match status" value="1"/>
</dbReference>
<evidence type="ECO:0000313" key="3">
    <source>
        <dbReference type="Proteomes" id="UP000031521"/>
    </source>
</evidence>
<name>A0A0B5E925_9RHOB</name>
<dbReference type="EMBL" id="CP004393">
    <property type="protein sequence ID" value="AJE48822.1"/>
    <property type="molecule type" value="Genomic_DNA"/>
</dbReference>
<dbReference type="PANTHER" id="PTHR28047:SF5">
    <property type="entry name" value="PROTEIN DCG1"/>
    <property type="match status" value="1"/>
</dbReference>
<protein>
    <submittedName>
        <fullName evidence="2">Hydantoin racemase</fullName>
    </submittedName>
</protein>
<dbReference type="RefSeq" id="WP_052453478.1">
    <property type="nucleotide sequence ID" value="NZ_CP004393.1"/>
</dbReference>
<reference evidence="2 3" key="1">
    <citation type="journal article" date="2014" name="Int. J. Syst. Evol. Microbiol.">
        <title>Celeribacter indicus sp. nov., a polycyclic aromatic hydrocarbon-degrading bacterium from deep-sea sediment and reclassification of Huaishuia halophila as Celeribacter halophilus comb. nov.</title>
        <authorList>
            <person name="Lai Q."/>
            <person name="Cao J."/>
            <person name="Yuan J."/>
            <person name="Li F."/>
            <person name="Shao Z."/>
        </authorList>
    </citation>
    <scope>NUCLEOTIDE SEQUENCE [LARGE SCALE GENOMIC DNA]</scope>
    <source>
        <strain evidence="2">P73</strain>
    </source>
</reference>
<dbReference type="HOGENOM" id="CLU_053002_0_2_5"/>
<dbReference type="InterPro" id="IPR015942">
    <property type="entry name" value="Asp/Glu/hydantoin_racemase"/>
</dbReference>
<dbReference type="InterPro" id="IPR053714">
    <property type="entry name" value="Iso_Racemase_Enz_sf"/>
</dbReference>
<keyword evidence="3" id="KW-1185">Reference proteome</keyword>
<accession>A0A0B5E925</accession>
<organism evidence="2 3">
    <name type="scientific">Celeribacter indicus</name>
    <dbReference type="NCBI Taxonomy" id="1208324"/>
    <lineage>
        <taxon>Bacteria</taxon>
        <taxon>Pseudomonadati</taxon>
        <taxon>Pseudomonadota</taxon>
        <taxon>Alphaproteobacteria</taxon>
        <taxon>Rhodobacterales</taxon>
        <taxon>Roseobacteraceae</taxon>
        <taxon>Celeribacter</taxon>
    </lineage>
</organism>
<proteinExistence type="inferred from homology"/>
<comment type="similarity">
    <text evidence="1">Belongs to the HyuE racemase family.</text>
</comment>
<dbReference type="Gene3D" id="3.40.50.12500">
    <property type="match status" value="1"/>
</dbReference>
<dbReference type="InterPro" id="IPR052186">
    <property type="entry name" value="Hydantoin_racemase-like"/>
</dbReference>
<dbReference type="STRING" id="1208324.P73_4107"/>
<dbReference type="PANTHER" id="PTHR28047">
    <property type="entry name" value="PROTEIN DCG1"/>
    <property type="match status" value="1"/>
</dbReference>
<gene>
    <name evidence="2" type="ORF">P73_4107</name>
</gene>
<sequence length="232" mass="24414">MTRTHSPAPADLARQTLGHLLLLNPNTSRLTTRRMLRAARQGPGAGLTITARTAAFGTALITDDAALRTAEEAVLDIAALPLDPPPDAVVVAAFGDPGLDRLRSRFSCPVIGLAEASMTEAAAGDRRFAVATTTPLLAEAIRRSAVHYGFGALLTSVRTTKDDPDRLMEDPPALQAALYREVDRAVNEDGAEAVVVGGGPLVSVARWLSREFSVPVIEPVPAAIRAVLRALG</sequence>
<dbReference type="GO" id="GO:0047661">
    <property type="term" value="F:amino-acid racemase activity"/>
    <property type="evidence" value="ECO:0007669"/>
    <property type="project" value="InterPro"/>
</dbReference>
<evidence type="ECO:0000313" key="2">
    <source>
        <dbReference type="EMBL" id="AJE48822.1"/>
    </source>
</evidence>
<dbReference type="Proteomes" id="UP000031521">
    <property type="component" value="Chromosome"/>
</dbReference>
<dbReference type="OrthoDB" id="7774147at2"/>
<dbReference type="AlphaFoldDB" id="A0A0B5E925"/>
<evidence type="ECO:0000256" key="1">
    <source>
        <dbReference type="ARBA" id="ARBA00038414"/>
    </source>
</evidence>
<dbReference type="KEGG" id="cid:P73_4107"/>